<evidence type="ECO:0000256" key="1">
    <source>
        <dbReference type="ARBA" id="ARBA00001946"/>
    </source>
</evidence>
<evidence type="ECO:0000256" key="3">
    <source>
        <dbReference type="RuleBase" id="RU363018"/>
    </source>
</evidence>
<name>A0ABM3QJR7_SPIOL</name>
<gene>
    <name evidence="5" type="primary">LOC110803054</name>
</gene>
<dbReference type="InterPro" id="IPR036424">
    <property type="entry name" value="UPP_synth-like_sf"/>
</dbReference>
<dbReference type="PANTHER" id="PTHR10291">
    <property type="entry name" value="DEHYDRODOLICHYL DIPHOSPHATE SYNTHASE FAMILY MEMBER"/>
    <property type="match status" value="1"/>
</dbReference>
<dbReference type="PROSITE" id="PS01066">
    <property type="entry name" value="UPP_SYNTHASE"/>
    <property type="match status" value="1"/>
</dbReference>
<dbReference type="GeneID" id="110803054"/>
<evidence type="ECO:0000256" key="2">
    <source>
        <dbReference type="ARBA" id="ARBA00022679"/>
    </source>
</evidence>
<dbReference type="Pfam" id="PF01255">
    <property type="entry name" value="Prenyltransf"/>
    <property type="match status" value="1"/>
</dbReference>
<evidence type="ECO:0000313" key="5">
    <source>
        <dbReference type="RefSeq" id="XP_056683599.1"/>
    </source>
</evidence>
<dbReference type="SUPFAM" id="SSF64005">
    <property type="entry name" value="Undecaprenyl diphosphate synthase"/>
    <property type="match status" value="1"/>
</dbReference>
<keyword evidence="2 3" id="KW-0808">Transferase</keyword>
<dbReference type="InterPro" id="IPR018520">
    <property type="entry name" value="UPP_synth-like_CS"/>
</dbReference>
<comment type="cofactor">
    <cofactor evidence="1">
        <name>Mg(2+)</name>
        <dbReference type="ChEBI" id="CHEBI:18420"/>
    </cofactor>
</comment>
<dbReference type="EC" id="2.5.1.-" evidence="3"/>
<dbReference type="Gene3D" id="3.40.1180.10">
    <property type="entry name" value="Decaprenyl diphosphate synthase-like"/>
    <property type="match status" value="1"/>
</dbReference>
<comment type="similarity">
    <text evidence="3">Belongs to the UPP synthase family.</text>
</comment>
<reference evidence="5" key="2">
    <citation type="submission" date="2025-08" db="UniProtKB">
        <authorList>
            <consortium name="RefSeq"/>
        </authorList>
    </citation>
    <scope>IDENTIFICATION</scope>
    <source>
        <tissue evidence="5">Leaf</tissue>
    </source>
</reference>
<keyword evidence="4" id="KW-1185">Reference proteome</keyword>
<dbReference type="Proteomes" id="UP000813463">
    <property type="component" value="Chromosome 1"/>
</dbReference>
<dbReference type="CDD" id="cd00475">
    <property type="entry name" value="Cis_IPPS"/>
    <property type="match status" value="1"/>
</dbReference>
<reference evidence="4" key="1">
    <citation type="journal article" date="2021" name="Nat. Commun.">
        <title>Genomic analyses provide insights into spinach domestication and the genetic basis of agronomic traits.</title>
        <authorList>
            <person name="Cai X."/>
            <person name="Sun X."/>
            <person name="Xu C."/>
            <person name="Sun H."/>
            <person name="Wang X."/>
            <person name="Ge C."/>
            <person name="Zhang Z."/>
            <person name="Wang Q."/>
            <person name="Fei Z."/>
            <person name="Jiao C."/>
            <person name="Wang Q."/>
        </authorList>
    </citation>
    <scope>NUCLEOTIDE SEQUENCE [LARGE SCALE GENOMIC DNA]</scope>
    <source>
        <strain evidence="4">cv. Varoflay</strain>
    </source>
</reference>
<dbReference type="RefSeq" id="XP_056683599.1">
    <property type="nucleotide sequence ID" value="XM_056827621.1"/>
</dbReference>
<dbReference type="PANTHER" id="PTHR10291:SF0">
    <property type="entry name" value="DEHYDRODOLICHYL DIPHOSPHATE SYNTHASE 2"/>
    <property type="match status" value="1"/>
</dbReference>
<accession>A0ABM3QJR7</accession>
<dbReference type="HAMAP" id="MF_01139">
    <property type="entry name" value="ISPT"/>
    <property type="match status" value="1"/>
</dbReference>
<protein>
    <recommendedName>
        <fullName evidence="3">Alkyl transferase</fullName>
        <ecNumber evidence="3">2.5.1.-</ecNumber>
    </recommendedName>
</protein>
<proteinExistence type="inferred from homology"/>
<evidence type="ECO:0000313" key="4">
    <source>
        <dbReference type="Proteomes" id="UP000813463"/>
    </source>
</evidence>
<dbReference type="InterPro" id="IPR001441">
    <property type="entry name" value="UPP_synth-like"/>
</dbReference>
<sequence>MIIYVVINIEKLQFGKNCKNNSKSIMFSFHHPLITTTTKLSLPSHLHPSLQSSPMRRSPISAGSYTEIENDGEVELSMPPGLRREAMPRHVAMIMDGNMRWAKQKGLPGSAGHVAGVKSLTKVVELCIKWGIKVLTVFGFSIDNWLRSKVEVDFLMSLFEKGIKSELDNFIRQGIRISVIGDPSKLPKSLQKLIADAEETTKDFTNFQLIVAVSYSGKYDIIQACKNIAQKVKDGDVEVEEIDETLIEQELETNCTEYPYPDLLIRTSGELRVSNFLLWQLAYTELFFVRALWPDFGEDEFVEALRSFQQRNRRYGGRDLQESSAANR</sequence>
<organism evidence="4 5">
    <name type="scientific">Spinacia oleracea</name>
    <name type="common">Spinach</name>
    <dbReference type="NCBI Taxonomy" id="3562"/>
    <lineage>
        <taxon>Eukaryota</taxon>
        <taxon>Viridiplantae</taxon>
        <taxon>Streptophyta</taxon>
        <taxon>Embryophyta</taxon>
        <taxon>Tracheophyta</taxon>
        <taxon>Spermatophyta</taxon>
        <taxon>Magnoliopsida</taxon>
        <taxon>eudicotyledons</taxon>
        <taxon>Gunneridae</taxon>
        <taxon>Pentapetalae</taxon>
        <taxon>Caryophyllales</taxon>
        <taxon>Chenopodiaceae</taxon>
        <taxon>Chenopodioideae</taxon>
        <taxon>Anserineae</taxon>
        <taxon>Spinacia</taxon>
    </lineage>
</organism>
<dbReference type="NCBIfam" id="TIGR00055">
    <property type="entry name" value="uppS"/>
    <property type="match status" value="1"/>
</dbReference>